<dbReference type="InterPro" id="IPR036264">
    <property type="entry name" value="Bact_exopeptidase_dim_dom"/>
</dbReference>
<dbReference type="Gene3D" id="3.40.630.10">
    <property type="entry name" value="Zn peptidases"/>
    <property type="match status" value="1"/>
</dbReference>
<evidence type="ECO:0000313" key="4">
    <source>
        <dbReference type="EMBL" id="SDO44074.1"/>
    </source>
</evidence>
<keyword evidence="5" id="KW-1185">Reference proteome</keyword>
<organism evidence="4 5">
    <name type="scientific">Halomonas shengliensis</name>
    <dbReference type="NCBI Taxonomy" id="419597"/>
    <lineage>
        <taxon>Bacteria</taxon>
        <taxon>Pseudomonadati</taxon>
        <taxon>Pseudomonadota</taxon>
        <taxon>Gammaproteobacteria</taxon>
        <taxon>Oceanospirillales</taxon>
        <taxon>Halomonadaceae</taxon>
        <taxon>Halomonas</taxon>
    </lineage>
</organism>
<dbReference type="InterPro" id="IPR002933">
    <property type="entry name" value="Peptidase_M20"/>
</dbReference>
<feature type="binding site" evidence="2">
    <location>
        <position position="138"/>
    </location>
    <ligand>
        <name>Mn(2+)</name>
        <dbReference type="ChEBI" id="CHEBI:29035"/>
        <label>2</label>
    </ligand>
</feature>
<evidence type="ECO:0000256" key="1">
    <source>
        <dbReference type="ARBA" id="ARBA00022801"/>
    </source>
</evidence>
<feature type="binding site" evidence="2">
    <location>
        <position position="103"/>
    </location>
    <ligand>
        <name>Mn(2+)</name>
        <dbReference type="ChEBI" id="CHEBI:29035"/>
        <label>2</label>
    </ligand>
</feature>
<keyword evidence="2" id="KW-0464">Manganese</keyword>
<comment type="cofactor">
    <cofactor evidence="2">
        <name>Mn(2+)</name>
        <dbReference type="ChEBI" id="CHEBI:29035"/>
    </cofactor>
    <text evidence="2">The Mn(2+) ion enhances activity.</text>
</comment>
<dbReference type="GO" id="GO:0019877">
    <property type="term" value="P:diaminopimelate biosynthetic process"/>
    <property type="evidence" value="ECO:0007669"/>
    <property type="project" value="UniProtKB-ARBA"/>
</dbReference>
<dbReference type="PANTHER" id="PTHR11014">
    <property type="entry name" value="PEPTIDASE M20 FAMILY MEMBER"/>
    <property type="match status" value="1"/>
</dbReference>
<dbReference type="PIRSF" id="PIRSF005962">
    <property type="entry name" value="Pept_M20D_amidohydro"/>
    <property type="match status" value="1"/>
</dbReference>
<dbReference type="SUPFAM" id="SSF53187">
    <property type="entry name" value="Zn-dependent exopeptidases"/>
    <property type="match status" value="1"/>
</dbReference>
<dbReference type="InterPro" id="IPR011650">
    <property type="entry name" value="Peptidase_M20_dimer"/>
</dbReference>
<dbReference type="FunFam" id="3.30.70.360:FF:000001">
    <property type="entry name" value="N-acetyldiaminopimelate deacetylase"/>
    <property type="match status" value="1"/>
</dbReference>
<evidence type="ECO:0000259" key="3">
    <source>
        <dbReference type="Pfam" id="PF07687"/>
    </source>
</evidence>
<evidence type="ECO:0000313" key="5">
    <source>
        <dbReference type="Proteomes" id="UP000199075"/>
    </source>
</evidence>
<dbReference type="AlphaFoldDB" id="A0A1H0JKB7"/>
<dbReference type="GO" id="GO:0046872">
    <property type="term" value="F:metal ion binding"/>
    <property type="evidence" value="ECO:0007669"/>
    <property type="project" value="UniProtKB-KW"/>
</dbReference>
<keyword evidence="2" id="KW-0479">Metal-binding</keyword>
<name>A0A1H0JKB7_9GAMM</name>
<dbReference type="Pfam" id="PF01546">
    <property type="entry name" value="Peptidase_M20"/>
    <property type="match status" value="1"/>
</dbReference>
<dbReference type="RefSeq" id="WP_089679167.1">
    <property type="nucleotide sequence ID" value="NZ_FNIV01000006.1"/>
</dbReference>
<accession>A0A1H0JKB7</accession>
<feature type="binding site" evidence="2">
    <location>
        <position position="105"/>
    </location>
    <ligand>
        <name>Mn(2+)</name>
        <dbReference type="ChEBI" id="CHEBI:29035"/>
        <label>2</label>
    </ligand>
</feature>
<feature type="domain" description="Peptidase M20 dimerisation" evidence="3">
    <location>
        <begin position="188"/>
        <end position="282"/>
    </location>
</feature>
<protein>
    <submittedName>
        <fullName evidence="4">Hippurate hydrolase</fullName>
    </submittedName>
</protein>
<gene>
    <name evidence="4" type="ORF">SAMN04487957_106145</name>
</gene>
<feature type="binding site" evidence="2">
    <location>
        <position position="359"/>
    </location>
    <ligand>
        <name>Mn(2+)</name>
        <dbReference type="ChEBI" id="CHEBI:29035"/>
        <label>2</label>
    </ligand>
</feature>
<dbReference type="STRING" id="419597.SAMN04487957_106145"/>
<feature type="binding site" evidence="2">
    <location>
        <position position="164"/>
    </location>
    <ligand>
        <name>Mn(2+)</name>
        <dbReference type="ChEBI" id="CHEBI:29035"/>
        <label>2</label>
    </ligand>
</feature>
<dbReference type="OrthoDB" id="9777385at2"/>
<evidence type="ECO:0000256" key="2">
    <source>
        <dbReference type="PIRSR" id="PIRSR005962-1"/>
    </source>
</evidence>
<dbReference type="EMBL" id="FNIV01000006">
    <property type="protein sequence ID" value="SDO44074.1"/>
    <property type="molecule type" value="Genomic_DNA"/>
</dbReference>
<dbReference type="NCBIfam" id="TIGR01891">
    <property type="entry name" value="amidohydrolases"/>
    <property type="match status" value="1"/>
</dbReference>
<reference evidence="5" key="1">
    <citation type="submission" date="2016-10" db="EMBL/GenBank/DDBJ databases">
        <authorList>
            <person name="Varghese N."/>
            <person name="Submissions S."/>
        </authorList>
    </citation>
    <scope>NUCLEOTIDE SEQUENCE [LARGE SCALE GENOMIC DNA]</scope>
    <source>
        <strain evidence="5">CGMCC 1.6444</strain>
    </source>
</reference>
<proteinExistence type="predicted"/>
<sequence length="389" mass="42557">MNAIVKELQQNETQLREWFEHLHRHPELSMQESQTARYIEETLRSFGAYEIETGIGKHGIVASLKVGDSDKAIGLRADFDALPIQESNDLDYRSETAGVSHLCGHDGHTAMLLAAARHLAETRNFDGTVHLIFQPAEETMEGSPAMIADGLFERFPMDAVFGMHNMPGLELGKLYFTEGDTMAAVDNWEVEITGKGGHGAFPEHAIDPVVAGSSLVMALQSVVARNVAPAHRAVVTVGAFQAGQAGNVIAHSAILRLSIRTTTPEDREMVLGNIRRLVQQQSESFGCTSEIREGVPGAVLTNDPEETRKAAAIAREAFGEETVFEEGPTYLGSEDFAFMLQQKKGTYCFLGNGDTPFVHHPEYVFNQKILPIGAAYWVALTEGYLARQG</sequence>
<dbReference type="PANTHER" id="PTHR11014:SF63">
    <property type="entry name" value="METALLOPEPTIDASE, PUTATIVE (AFU_ORTHOLOGUE AFUA_6G09600)-RELATED"/>
    <property type="match status" value="1"/>
</dbReference>
<dbReference type="Gene3D" id="3.30.70.360">
    <property type="match status" value="1"/>
</dbReference>
<dbReference type="GO" id="GO:0050118">
    <property type="term" value="F:N-acetyldiaminopimelate deacetylase activity"/>
    <property type="evidence" value="ECO:0007669"/>
    <property type="project" value="UniProtKB-ARBA"/>
</dbReference>
<keyword evidence="1 4" id="KW-0378">Hydrolase</keyword>
<dbReference type="InterPro" id="IPR017439">
    <property type="entry name" value="Amidohydrolase"/>
</dbReference>
<dbReference type="Proteomes" id="UP000199075">
    <property type="component" value="Unassembled WGS sequence"/>
</dbReference>
<dbReference type="Pfam" id="PF07687">
    <property type="entry name" value="M20_dimer"/>
    <property type="match status" value="1"/>
</dbReference>
<dbReference type="SUPFAM" id="SSF55031">
    <property type="entry name" value="Bacterial exopeptidase dimerisation domain"/>
    <property type="match status" value="1"/>
</dbReference>
<dbReference type="CDD" id="cd05666">
    <property type="entry name" value="M20_Acy1-like"/>
    <property type="match status" value="1"/>
</dbReference>